<keyword evidence="7" id="KW-1185">Reference proteome</keyword>
<dbReference type="Gramene" id="OE9D001449T1">
    <property type="protein sequence ID" value="OE9D001449C1"/>
    <property type="gene ID" value="OE9D001449"/>
</dbReference>
<dbReference type="Pfam" id="PF00076">
    <property type="entry name" value="RRM_1"/>
    <property type="match status" value="1"/>
</dbReference>
<evidence type="ECO:0000256" key="4">
    <source>
        <dbReference type="PROSITE-ProRule" id="PRU00176"/>
    </source>
</evidence>
<keyword evidence="3" id="KW-0539">Nucleus</keyword>
<evidence type="ECO:0000256" key="1">
    <source>
        <dbReference type="ARBA" id="ARBA00004604"/>
    </source>
</evidence>
<gene>
    <name evidence="6" type="ORF">OLEA9_D001449</name>
</gene>
<dbReference type="Gene3D" id="3.30.70.330">
    <property type="match status" value="1"/>
</dbReference>
<dbReference type="OrthoDB" id="21467at2759"/>
<organism evidence="6 7">
    <name type="scientific">Olea europaea subsp. europaea</name>
    <dbReference type="NCBI Taxonomy" id="158383"/>
    <lineage>
        <taxon>Eukaryota</taxon>
        <taxon>Viridiplantae</taxon>
        <taxon>Streptophyta</taxon>
        <taxon>Embryophyta</taxon>
        <taxon>Tracheophyta</taxon>
        <taxon>Spermatophyta</taxon>
        <taxon>Magnoliopsida</taxon>
        <taxon>eudicotyledons</taxon>
        <taxon>Gunneridae</taxon>
        <taxon>Pentapetalae</taxon>
        <taxon>asterids</taxon>
        <taxon>lamiids</taxon>
        <taxon>Lamiales</taxon>
        <taxon>Oleaceae</taxon>
        <taxon>Oleeae</taxon>
        <taxon>Olea</taxon>
    </lineage>
</organism>
<reference evidence="6 7" key="1">
    <citation type="submission" date="2019-12" db="EMBL/GenBank/DDBJ databases">
        <authorList>
            <person name="Alioto T."/>
            <person name="Alioto T."/>
            <person name="Gomez Garrido J."/>
        </authorList>
    </citation>
    <scope>NUCLEOTIDE SEQUENCE [LARGE SCALE GENOMIC DNA]</scope>
</reference>
<comment type="subcellular location">
    <subcellularLocation>
        <location evidence="1">Nucleus</location>
        <location evidence="1">Nucleolus</location>
    </subcellularLocation>
</comment>
<sequence>MEGFFKQFGTIKRLRIGRNRKTGKSRHFGFVEFESPEVGKVVSEFMHNY</sequence>
<dbReference type="AlphaFoldDB" id="A0A8S0UID4"/>
<dbReference type="PROSITE" id="PS50102">
    <property type="entry name" value="RRM"/>
    <property type="match status" value="1"/>
</dbReference>
<dbReference type="GO" id="GO:0003723">
    <property type="term" value="F:RNA binding"/>
    <property type="evidence" value="ECO:0007669"/>
    <property type="project" value="UniProtKB-UniRule"/>
</dbReference>
<dbReference type="PANTHER" id="PTHR46754">
    <property type="entry name" value="MKI67 FHA DOMAIN-INTERACTING NUCLEOLAR PHOSPHOPROTEIN"/>
    <property type="match status" value="1"/>
</dbReference>
<dbReference type="SUPFAM" id="SSF54928">
    <property type="entry name" value="RNA-binding domain, RBD"/>
    <property type="match status" value="1"/>
</dbReference>
<feature type="non-terminal residue" evidence="6">
    <location>
        <position position="49"/>
    </location>
</feature>
<comment type="caution">
    <text evidence="6">The sequence shown here is derived from an EMBL/GenBank/DDBJ whole genome shotgun (WGS) entry which is preliminary data.</text>
</comment>
<evidence type="ECO:0000313" key="7">
    <source>
        <dbReference type="Proteomes" id="UP000594638"/>
    </source>
</evidence>
<evidence type="ECO:0000313" key="6">
    <source>
        <dbReference type="EMBL" id="CAA3019829.1"/>
    </source>
</evidence>
<dbReference type="InterPro" id="IPR000504">
    <property type="entry name" value="RRM_dom"/>
</dbReference>
<name>A0A8S0UID4_OLEEU</name>
<protein>
    <submittedName>
        <fullName evidence="6">Uncharacterized RNA-binding -like</fullName>
    </submittedName>
</protein>
<proteinExistence type="predicted"/>
<dbReference type="GO" id="GO:0005730">
    <property type="term" value="C:nucleolus"/>
    <property type="evidence" value="ECO:0007669"/>
    <property type="project" value="UniProtKB-SubCell"/>
</dbReference>
<accession>A0A8S0UID4</accession>
<feature type="domain" description="RRM" evidence="5">
    <location>
        <begin position="1"/>
        <end position="49"/>
    </location>
</feature>
<dbReference type="EMBL" id="CACTIH010009031">
    <property type="protein sequence ID" value="CAA3019829.1"/>
    <property type="molecule type" value="Genomic_DNA"/>
</dbReference>
<evidence type="ECO:0000259" key="5">
    <source>
        <dbReference type="PROSITE" id="PS50102"/>
    </source>
</evidence>
<evidence type="ECO:0000256" key="2">
    <source>
        <dbReference type="ARBA" id="ARBA00022884"/>
    </source>
</evidence>
<evidence type="ECO:0000256" key="3">
    <source>
        <dbReference type="ARBA" id="ARBA00023242"/>
    </source>
</evidence>
<keyword evidence="2 4" id="KW-0694">RNA-binding</keyword>
<dbReference type="InterPro" id="IPR035979">
    <property type="entry name" value="RBD_domain_sf"/>
</dbReference>
<dbReference type="InterPro" id="IPR012677">
    <property type="entry name" value="Nucleotide-bd_a/b_plait_sf"/>
</dbReference>
<dbReference type="Proteomes" id="UP000594638">
    <property type="component" value="Unassembled WGS sequence"/>
</dbReference>